<keyword evidence="2" id="KW-0813">Transport</keyword>
<accession>A0A348AGA1</accession>
<evidence type="ECO:0000256" key="1">
    <source>
        <dbReference type="ARBA" id="ARBA00004141"/>
    </source>
</evidence>
<feature type="transmembrane region" description="Helical" evidence="7">
    <location>
        <begin position="42"/>
        <end position="62"/>
    </location>
</feature>
<evidence type="ECO:0000313" key="8">
    <source>
        <dbReference type="EMBL" id="BBB90099.1"/>
    </source>
</evidence>
<comment type="subcellular location">
    <subcellularLocation>
        <location evidence="1">Membrane</location>
        <topology evidence="1">Multi-pass membrane protein</topology>
    </subcellularLocation>
</comment>
<evidence type="ECO:0000256" key="2">
    <source>
        <dbReference type="ARBA" id="ARBA00022448"/>
    </source>
</evidence>
<feature type="transmembrane region" description="Helical" evidence="7">
    <location>
        <begin position="101"/>
        <end position="123"/>
    </location>
</feature>
<evidence type="ECO:0000256" key="4">
    <source>
        <dbReference type="ARBA" id="ARBA00022692"/>
    </source>
</evidence>
<name>A0A348AGA1_9FIRM</name>
<keyword evidence="3" id="KW-1003">Cell membrane</keyword>
<dbReference type="EMBL" id="AP018449">
    <property type="protein sequence ID" value="BBB90099.1"/>
    <property type="molecule type" value="Genomic_DNA"/>
</dbReference>
<evidence type="ECO:0000313" key="9">
    <source>
        <dbReference type="Proteomes" id="UP000276437"/>
    </source>
</evidence>
<evidence type="ECO:0000256" key="3">
    <source>
        <dbReference type="ARBA" id="ARBA00022475"/>
    </source>
</evidence>
<feature type="transmembrane region" description="Helical" evidence="7">
    <location>
        <begin position="129"/>
        <end position="153"/>
    </location>
</feature>
<dbReference type="RefSeq" id="WP_126306576.1">
    <property type="nucleotide sequence ID" value="NZ_AP018449.1"/>
</dbReference>
<feature type="transmembrane region" description="Helical" evidence="7">
    <location>
        <begin position="260"/>
        <end position="279"/>
    </location>
</feature>
<sequence>MTAQIAAITNQIIIFAILMAIGFIAAKTDIFTKDALNTLSRLIVKIILPALIFSVVAGSGVTAREFLISGRFTMGVVFCFSLLILASVAMSKLCKLEGKSANIYVALLTFGNMGFMGIPLIQAIFKEPVAQVCIAVYTLVDMALLWTFGVYLCSRHQKNSNPLHAVRNMLNPTTVALCIAFIIMLFKIPVPDLLMSTIAGTGGTSKYLTLMYLGGALAYVSVDNIIKKPSILVSTIVKMLVLPVIVYYFLGFFLPQIPRTILTIIVGLPSMTTVAMMATTYQSDDEYATEMIFVTTLASLVTIPIISVVTNMMA</sequence>
<keyword evidence="4 7" id="KW-0812">Transmembrane</keyword>
<dbReference type="Pfam" id="PF03547">
    <property type="entry name" value="Mem_trans"/>
    <property type="match status" value="2"/>
</dbReference>
<evidence type="ECO:0000256" key="6">
    <source>
        <dbReference type="ARBA" id="ARBA00023136"/>
    </source>
</evidence>
<dbReference type="PANTHER" id="PTHR36838:SF1">
    <property type="entry name" value="SLR1864 PROTEIN"/>
    <property type="match status" value="1"/>
</dbReference>
<dbReference type="PANTHER" id="PTHR36838">
    <property type="entry name" value="AUXIN EFFLUX CARRIER FAMILY PROTEIN"/>
    <property type="match status" value="1"/>
</dbReference>
<feature type="transmembrane region" description="Helical" evidence="7">
    <location>
        <begin position="165"/>
        <end position="186"/>
    </location>
</feature>
<evidence type="ECO:0000256" key="5">
    <source>
        <dbReference type="ARBA" id="ARBA00022989"/>
    </source>
</evidence>
<feature type="transmembrane region" description="Helical" evidence="7">
    <location>
        <begin position="231"/>
        <end position="254"/>
    </location>
</feature>
<evidence type="ECO:0000256" key="7">
    <source>
        <dbReference type="SAM" id="Phobius"/>
    </source>
</evidence>
<dbReference type="AlphaFoldDB" id="A0A348AGA1"/>
<gene>
    <name evidence="8" type="ORF">MAMMFC1_00747</name>
</gene>
<keyword evidence="5 7" id="KW-1133">Transmembrane helix</keyword>
<feature type="transmembrane region" description="Helical" evidence="7">
    <location>
        <begin position="68"/>
        <end position="89"/>
    </location>
</feature>
<reference evidence="8 9" key="1">
    <citation type="journal article" date="2018" name="Int. J. Syst. Evol. Microbiol.">
        <title>Methylomusa anaerophila gen. nov., sp. nov., an anaerobic methanol-utilizing bacterium isolated from a microbial fuel cell.</title>
        <authorList>
            <person name="Amano N."/>
            <person name="Yamamuro A."/>
            <person name="Miyahara M."/>
            <person name="Kouzuma A."/>
            <person name="Abe T."/>
            <person name="Watanabe K."/>
        </authorList>
    </citation>
    <scope>NUCLEOTIDE SEQUENCE [LARGE SCALE GENOMIC DNA]</scope>
    <source>
        <strain evidence="8 9">MMFC1</strain>
    </source>
</reference>
<organism evidence="8 9">
    <name type="scientific">Methylomusa anaerophila</name>
    <dbReference type="NCBI Taxonomy" id="1930071"/>
    <lineage>
        <taxon>Bacteria</taxon>
        <taxon>Bacillati</taxon>
        <taxon>Bacillota</taxon>
        <taxon>Negativicutes</taxon>
        <taxon>Selenomonadales</taxon>
        <taxon>Sporomusaceae</taxon>
        <taxon>Methylomusa</taxon>
    </lineage>
</organism>
<proteinExistence type="predicted"/>
<dbReference type="InterPro" id="IPR004776">
    <property type="entry name" value="Mem_transp_PIN-like"/>
</dbReference>
<feature type="transmembrane region" description="Helical" evidence="7">
    <location>
        <begin position="291"/>
        <end position="313"/>
    </location>
</feature>
<dbReference type="OrthoDB" id="9798064at2"/>
<dbReference type="GO" id="GO:0055085">
    <property type="term" value="P:transmembrane transport"/>
    <property type="evidence" value="ECO:0007669"/>
    <property type="project" value="InterPro"/>
</dbReference>
<dbReference type="Proteomes" id="UP000276437">
    <property type="component" value="Chromosome"/>
</dbReference>
<feature type="transmembrane region" description="Helical" evidence="7">
    <location>
        <begin position="12"/>
        <end position="30"/>
    </location>
</feature>
<protein>
    <submittedName>
        <fullName evidence="8">Membrane transport protein</fullName>
    </submittedName>
</protein>
<dbReference type="GO" id="GO:0016020">
    <property type="term" value="C:membrane"/>
    <property type="evidence" value="ECO:0007669"/>
    <property type="project" value="UniProtKB-SubCell"/>
</dbReference>
<keyword evidence="6 7" id="KW-0472">Membrane</keyword>
<keyword evidence="9" id="KW-1185">Reference proteome</keyword>
<dbReference type="KEGG" id="mana:MAMMFC1_00747"/>